<keyword evidence="11" id="KW-0762">Sugar transport</keyword>
<dbReference type="SUPFAM" id="SSF103473">
    <property type="entry name" value="MFS general substrate transporter"/>
    <property type="match status" value="1"/>
</dbReference>
<keyword evidence="5 9" id="KW-1133">Transmembrane helix</keyword>
<evidence type="ECO:0000256" key="6">
    <source>
        <dbReference type="ARBA" id="ARBA00023136"/>
    </source>
</evidence>
<dbReference type="InterPro" id="IPR020846">
    <property type="entry name" value="MFS_dom"/>
</dbReference>
<evidence type="ECO:0000256" key="4">
    <source>
        <dbReference type="ARBA" id="ARBA00022692"/>
    </source>
</evidence>
<evidence type="ECO:0000256" key="2">
    <source>
        <dbReference type="ARBA" id="ARBA00010992"/>
    </source>
</evidence>
<evidence type="ECO:0000256" key="3">
    <source>
        <dbReference type="ARBA" id="ARBA00022448"/>
    </source>
</evidence>
<dbReference type="PROSITE" id="PS00216">
    <property type="entry name" value="SUGAR_TRANSPORT_1"/>
    <property type="match status" value="2"/>
</dbReference>
<dbReference type="PROSITE" id="PS50850">
    <property type="entry name" value="MFS"/>
    <property type="match status" value="1"/>
</dbReference>
<feature type="transmembrane region" description="Helical" evidence="9">
    <location>
        <begin position="448"/>
        <end position="469"/>
    </location>
</feature>
<evidence type="ECO:0000256" key="8">
    <source>
        <dbReference type="RuleBase" id="RU003346"/>
    </source>
</evidence>
<feature type="domain" description="Major facilitator superfamily (MFS) profile" evidence="10">
    <location>
        <begin position="1"/>
        <end position="473"/>
    </location>
</feature>
<evidence type="ECO:0000256" key="1">
    <source>
        <dbReference type="ARBA" id="ARBA00004141"/>
    </source>
</evidence>
<dbReference type="Gene3D" id="1.20.1250.20">
    <property type="entry name" value="MFS general substrate transporter like domains"/>
    <property type="match status" value="1"/>
</dbReference>
<dbReference type="InterPro" id="IPR003663">
    <property type="entry name" value="Sugar/inositol_transpt"/>
</dbReference>
<keyword evidence="7" id="KW-0325">Glycoprotein</keyword>
<dbReference type="AlphaFoldDB" id="A0A2U3E500"/>
<dbReference type="EMBL" id="LCWV01000011">
    <property type="protein sequence ID" value="PWI69582.1"/>
    <property type="molecule type" value="Genomic_DNA"/>
</dbReference>
<feature type="transmembrane region" description="Helical" evidence="9">
    <location>
        <begin position="344"/>
        <end position="363"/>
    </location>
</feature>
<gene>
    <name evidence="11" type="ORF">PCL_00494</name>
</gene>
<dbReference type="NCBIfam" id="TIGR00879">
    <property type="entry name" value="SP"/>
    <property type="match status" value="1"/>
</dbReference>
<dbReference type="InterPro" id="IPR005829">
    <property type="entry name" value="Sugar_transporter_CS"/>
</dbReference>
<dbReference type="GO" id="GO:0005351">
    <property type="term" value="F:carbohydrate:proton symporter activity"/>
    <property type="evidence" value="ECO:0007669"/>
    <property type="project" value="TreeGrafter"/>
</dbReference>
<feature type="transmembrane region" description="Helical" evidence="9">
    <location>
        <begin position="60"/>
        <end position="80"/>
    </location>
</feature>
<comment type="similarity">
    <text evidence="2 8">Belongs to the major facilitator superfamily. Sugar transporter (TC 2.A.1.1) family.</text>
</comment>
<dbReference type="Proteomes" id="UP000245956">
    <property type="component" value="Unassembled WGS sequence"/>
</dbReference>
<evidence type="ECO:0000313" key="12">
    <source>
        <dbReference type="Proteomes" id="UP000245956"/>
    </source>
</evidence>
<feature type="transmembrane region" description="Helical" evidence="9">
    <location>
        <begin position="383"/>
        <end position="407"/>
    </location>
</feature>
<feature type="transmembrane region" description="Helical" evidence="9">
    <location>
        <begin position="316"/>
        <end position="335"/>
    </location>
</feature>
<evidence type="ECO:0000313" key="11">
    <source>
        <dbReference type="EMBL" id="PWI69582.1"/>
    </source>
</evidence>
<keyword evidence="6 9" id="KW-0472">Membrane</keyword>
<dbReference type="PROSITE" id="PS00217">
    <property type="entry name" value="SUGAR_TRANSPORT_2"/>
    <property type="match status" value="1"/>
</dbReference>
<evidence type="ECO:0000259" key="10">
    <source>
        <dbReference type="PROSITE" id="PS50850"/>
    </source>
</evidence>
<feature type="transmembrane region" description="Helical" evidence="9">
    <location>
        <begin position="21"/>
        <end position="40"/>
    </location>
</feature>
<feature type="transmembrane region" description="Helical" evidence="9">
    <location>
        <begin position="117"/>
        <end position="138"/>
    </location>
</feature>
<accession>A0A2U3E500</accession>
<name>A0A2U3E500_PURLI</name>
<comment type="caution">
    <text evidence="11">The sequence shown here is derived from an EMBL/GenBank/DDBJ whole genome shotgun (WGS) entry which is preliminary data.</text>
</comment>
<proteinExistence type="inferred from homology"/>
<feature type="transmembrane region" description="Helical" evidence="9">
    <location>
        <begin position="92"/>
        <end position="111"/>
    </location>
</feature>
<comment type="subcellular location">
    <subcellularLocation>
        <location evidence="1">Membrane</location>
        <topology evidence="1">Multi-pass membrane protein</topology>
    </subcellularLocation>
</comment>
<reference evidence="11 12" key="1">
    <citation type="journal article" date="2016" name="Front. Microbiol.">
        <title>Genome and transcriptome sequences reveal the specific parasitism of the nematophagous Purpureocillium lilacinum 36-1.</title>
        <authorList>
            <person name="Xie J."/>
            <person name="Li S."/>
            <person name="Mo C."/>
            <person name="Xiao X."/>
            <person name="Peng D."/>
            <person name="Wang G."/>
            <person name="Xiao Y."/>
        </authorList>
    </citation>
    <scope>NUCLEOTIDE SEQUENCE [LARGE SCALE GENOMIC DNA]</scope>
    <source>
        <strain evidence="11 12">36-1</strain>
    </source>
</reference>
<dbReference type="FunFam" id="1.20.1250.20:FF:000026">
    <property type="entry name" value="MFS quinate transporter QutD"/>
    <property type="match status" value="1"/>
</dbReference>
<dbReference type="InterPro" id="IPR036259">
    <property type="entry name" value="MFS_trans_sf"/>
</dbReference>
<dbReference type="Pfam" id="PF00083">
    <property type="entry name" value="Sugar_tr"/>
    <property type="match status" value="1"/>
</dbReference>
<sequence length="614" mass="67763">MGFDLHAEGTNDPKDVRNLRTHVVALIASMSALASGTMALDSFRRDFGLLKASGTYRDTLQGNIVSTFQAGCFFGSLLMFPLAEKIGRKRAIFVAAIIFIVGGVLMTASHGVLAMLIIGRAVAGLGIGASSLIVPVYIAETAPPSIRGRLIGIFEIASQGGGMLGFWINYACDRTISSGRAAQWVVPLGLQLVPGALLCVGMLICPESPRWLASQDRWDDAEKVLVDLRSLPAEHQYIRDELSEIRQQVEERTANRMTYSEMFKRLVQKGVRNRISIGLLLMACQNLTGVNIITYYSPRIFETLGLTGTTTKLFATGFYGIAKTLGMIIFSVWLVEKVGRRNGLIWGAFIGSIPMWYIGGYVMRADPAAAAAQGDMNRDGWGYLAMVCVYLYGLIYCATWQGITWVYCSEIFPIDIRMLCTAITTADQWFWSFLISRTTPYMITSLGYGTYMFFGALMVLMGFWALFFIPETKGKYSAAASTCKTVWQALVQRRSMQEVLEERRAAAPVIDREKKEAYLEQVESVDRRRSYTQSLDAAAGRNVSRSWIDWQLEHGLCLARYVRQLPSRRSLALGPLRRTAAARVARQSTGGAPTWNSAAFSVSTGPVLQSSSGT</sequence>
<keyword evidence="3 8" id="KW-0813">Transport</keyword>
<feature type="transmembrane region" description="Helical" evidence="9">
    <location>
        <begin position="275"/>
        <end position="296"/>
    </location>
</feature>
<dbReference type="PANTHER" id="PTHR48022">
    <property type="entry name" value="PLASTIDIC GLUCOSE TRANSPORTER 4"/>
    <property type="match status" value="1"/>
</dbReference>
<dbReference type="InterPro" id="IPR050360">
    <property type="entry name" value="MFS_Sugar_Transporters"/>
</dbReference>
<feature type="transmembrane region" description="Helical" evidence="9">
    <location>
        <begin position="182"/>
        <end position="205"/>
    </location>
</feature>
<dbReference type="PANTHER" id="PTHR48022:SF42">
    <property type="entry name" value="MAJOR FACILITATOR SUPERFAMILY (MFS) PROFILE DOMAIN-CONTAINING PROTEIN"/>
    <property type="match status" value="1"/>
</dbReference>
<evidence type="ECO:0000256" key="7">
    <source>
        <dbReference type="ARBA" id="ARBA00023180"/>
    </source>
</evidence>
<evidence type="ECO:0000256" key="5">
    <source>
        <dbReference type="ARBA" id="ARBA00022989"/>
    </source>
</evidence>
<organism evidence="11 12">
    <name type="scientific">Purpureocillium lilacinum</name>
    <name type="common">Paecilomyces lilacinus</name>
    <dbReference type="NCBI Taxonomy" id="33203"/>
    <lineage>
        <taxon>Eukaryota</taxon>
        <taxon>Fungi</taxon>
        <taxon>Dikarya</taxon>
        <taxon>Ascomycota</taxon>
        <taxon>Pezizomycotina</taxon>
        <taxon>Sordariomycetes</taxon>
        <taxon>Hypocreomycetidae</taxon>
        <taxon>Hypocreales</taxon>
        <taxon>Ophiocordycipitaceae</taxon>
        <taxon>Purpureocillium</taxon>
    </lineage>
</organism>
<evidence type="ECO:0000256" key="9">
    <source>
        <dbReference type="SAM" id="Phobius"/>
    </source>
</evidence>
<protein>
    <submittedName>
        <fullName evidence="11">Sugar transporter</fullName>
    </submittedName>
</protein>
<dbReference type="GO" id="GO:0016020">
    <property type="term" value="C:membrane"/>
    <property type="evidence" value="ECO:0007669"/>
    <property type="project" value="UniProtKB-SubCell"/>
</dbReference>
<dbReference type="InterPro" id="IPR005828">
    <property type="entry name" value="MFS_sugar_transport-like"/>
</dbReference>
<feature type="transmembrane region" description="Helical" evidence="9">
    <location>
        <begin position="150"/>
        <end position="170"/>
    </location>
</feature>
<dbReference type="PRINTS" id="PR00171">
    <property type="entry name" value="SUGRTRNSPORT"/>
</dbReference>
<keyword evidence="4 9" id="KW-0812">Transmembrane</keyword>